<dbReference type="AlphaFoldDB" id="A0A418Q4N3"/>
<organism evidence="1 2">
    <name type="scientific">Corynebacterium falsenii</name>
    <dbReference type="NCBI Taxonomy" id="108486"/>
    <lineage>
        <taxon>Bacteria</taxon>
        <taxon>Bacillati</taxon>
        <taxon>Actinomycetota</taxon>
        <taxon>Actinomycetes</taxon>
        <taxon>Mycobacteriales</taxon>
        <taxon>Corynebacteriaceae</taxon>
        <taxon>Corynebacterium</taxon>
    </lineage>
</organism>
<gene>
    <name evidence="1" type="ORF">D3M95_10720</name>
</gene>
<protein>
    <recommendedName>
        <fullName evidence="3">5-methylcytosine-specific restriction endonuclease system specificity protein McrC</fullName>
    </recommendedName>
</protein>
<evidence type="ECO:0000313" key="1">
    <source>
        <dbReference type="EMBL" id="RIX33330.1"/>
    </source>
</evidence>
<accession>A0A418Q4N3</accession>
<name>A0A418Q4N3_9CORY</name>
<dbReference type="EMBL" id="QXJK01000017">
    <property type="protein sequence ID" value="RIX33330.1"/>
    <property type="molecule type" value="Genomic_DNA"/>
</dbReference>
<evidence type="ECO:0008006" key="3">
    <source>
        <dbReference type="Google" id="ProtNLM"/>
    </source>
</evidence>
<keyword evidence="2" id="KW-1185">Reference proteome</keyword>
<dbReference type="STRING" id="1451189.CFAL_08245"/>
<reference evidence="1 2" key="1">
    <citation type="submission" date="2018-09" db="EMBL/GenBank/DDBJ databases">
        <title>Optimization and identification of Corynebacterium falsenii FN1-14 from fish paste.</title>
        <authorList>
            <person name="Daroonpunt R."/>
            <person name="Tanasupawat S."/>
        </authorList>
    </citation>
    <scope>NUCLEOTIDE SEQUENCE [LARGE SCALE GENOMIC DNA]</scope>
    <source>
        <strain evidence="1 2">FN1-14</strain>
    </source>
</reference>
<sequence>MNRYLLRALNRAATTVQAMKKAGQRDGTLTTEQAKDVAALASRARRLCRTLTNAGVHFQADAPEPRGRLSRQDRKPVALASLMLQLLLPDRGTGHAAVKRSDLSEEKLRTLFEAALLGIYRFYLTPQGWQVHGAKDIHWAVDDVSDEAAVHEPALPRMRTDVTLVDPEGRLVIVDAKFTNMAVTGRHGDKPTLKSQYLYQIHSYVTMAQLNPDQLRGVSAGEKKVGGVMVFAALGTEERSEFPRHQEWAMNGHPMAFSALDLMGSARAIRDDALAAVGAGL</sequence>
<proteinExistence type="predicted"/>
<comment type="caution">
    <text evidence="1">The sequence shown here is derived from an EMBL/GenBank/DDBJ whole genome shotgun (WGS) entry which is preliminary data.</text>
</comment>
<evidence type="ECO:0000313" key="2">
    <source>
        <dbReference type="Proteomes" id="UP000285278"/>
    </source>
</evidence>
<dbReference type="Proteomes" id="UP000285278">
    <property type="component" value="Unassembled WGS sequence"/>
</dbReference>